<dbReference type="PRINTS" id="PR00180">
    <property type="entry name" value="CRETINALDHBP"/>
</dbReference>
<dbReference type="Pfam" id="PF00650">
    <property type="entry name" value="CRAL_TRIO"/>
    <property type="match status" value="1"/>
</dbReference>
<dbReference type="RefSeq" id="XP_044280408.1">
    <property type="nucleotide sequence ID" value="XM_044424473.1"/>
</dbReference>
<reference evidence="8" key="1">
    <citation type="submission" date="2025-08" db="UniProtKB">
        <authorList>
            <consortium name="Ensembl"/>
        </authorList>
    </citation>
    <scope>IDENTIFICATION</scope>
</reference>
<reference evidence="8" key="2">
    <citation type="submission" date="2025-09" db="UniProtKB">
        <authorList>
            <consortium name="Ensembl"/>
        </authorList>
    </citation>
    <scope>IDENTIFICATION</scope>
</reference>
<dbReference type="AlphaFoldDB" id="A0A8D2IRW1"/>
<evidence type="ECO:0000256" key="2">
    <source>
        <dbReference type="ARBA" id="ARBA00022448"/>
    </source>
</evidence>
<name>A0A8D2IRW1_VARKO</name>
<dbReference type="FunFam" id="3.40.525.10:FF:000002">
    <property type="entry name" value="Alpha-tocopherol transfer protein-like"/>
    <property type="match status" value="1"/>
</dbReference>
<organism evidence="8 9">
    <name type="scientific">Varanus komodoensis</name>
    <name type="common">Komodo dragon</name>
    <dbReference type="NCBI Taxonomy" id="61221"/>
    <lineage>
        <taxon>Eukaryota</taxon>
        <taxon>Metazoa</taxon>
        <taxon>Chordata</taxon>
        <taxon>Craniata</taxon>
        <taxon>Vertebrata</taxon>
        <taxon>Euteleostomi</taxon>
        <taxon>Lepidosauria</taxon>
        <taxon>Squamata</taxon>
        <taxon>Bifurcata</taxon>
        <taxon>Unidentata</taxon>
        <taxon>Episquamata</taxon>
        <taxon>Toxicofera</taxon>
        <taxon>Anguimorpha</taxon>
        <taxon>Paleoanguimorpha</taxon>
        <taxon>Varanoidea</taxon>
        <taxon>Varanidae</taxon>
        <taxon>Varanus</taxon>
    </lineage>
</organism>
<comment type="subunit">
    <text evidence="5">Monomer and homotetramer. Phosphatidylinositol 4,5-bisphosphate binding induces the formation of homotetramers. Phosphatidylinositol 3,4-bisphosphate is less efficient in inducing tetramerization.</text>
</comment>
<evidence type="ECO:0000256" key="5">
    <source>
        <dbReference type="ARBA" id="ARBA00061965"/>
    </source>
</evidence>
<dbReference type="InterPro" id="IPR011074">
    <property type="entry name" value="CRAL/TRIO_N_dom"/>
</dbReference>
<dbReference type="GO" id="GO:0051180">
    <property type="term" value="P:vitamin transport"/>
    <property type="evidence" value="ECO:0007669"/>
    <property type="project" value="TreeGrafter"/>
</dbReference>
<dbReference type="Gene3D" id="1.10.8.20">
    <property type="entry name" value="N-terminal domain of phosphatidylinositol transfer protein sec14p"/>
    <property type="match status" value="1"/>
</dbReference>
<dbReference type="Proteomes" id="UP000694545">
    <property type="component" value="Unplaced"/>
</dbReference>
<dbReference type="SMART" id="SM00516">
    <property type="entry name" value="SEC14"/>
    <property type="match status" value="1"/>
</dbReference>
<dbReference type="SMART" id="SM01100">
    <property type="entry name" value="CRAL_TRIO_N"/>
    <property type="match status" value="1"/>
</dbReference>
<dbReference type="PANTHER" id="PTHR10174:SF225">
    <property type="entry name" value="ALPHA-TOCOPHEROL TRANSFER PROTEIN"/>
    <property type="match status" value="1"/>
</dbReference>
<evidence type="ECO:0000313" key="9">
    <source>
        <dbReference type="Proteomes" id="UP000694545"/>
    </source>
</evidence>
<dbReference type="GeneID" id="123020574"/>
<feature type="domain" description="CRAL-TRIO" evidence="7">
    <location>
        <begin position="87"/>
        <end position="253"/>
    </location>
</feature>
<dbReference type="Gene3D" id="1.20.5.1200">
    <property type="entry name" value="Alpha-tocopherol transfer"/>
    <property type="match status" value="1"/>
</dbReference>
<proteinExistence type="predicted"/>
<dbReference type="Pfam" id="PF03765">
    <property type="entry name" value="CRAL_TRIO_N"/>
    <property type="match status" value="1"/>
</dbReference>
<evidence type="ECO:0000259" key="7">
    <source>
        <dbReference type="PROSITE" id="PS50191"/>
    </source>
</evidence>
<keyword evidence="9" id="KW-1185">Reference proteome</keyword>
<protein>
    <recommendedName>
        <fullName evidence="6">Alpha-tocopherol transfer protein</fullName>
    </recommendedName>
</protein>
<dbReference type="InterPro" id="IPR036273">
    <property type="entry name" value="CRAL/TRIO_N_dom_sf"/>
</dbReference>
<dbReference type="CDD" id="cd00170">
    <property type="entry name" value="SEC14"/>
    <property type="match status" value="1"/>
</dbReference>
<keyword evidence="4" id="KW-0446">Lipid-binding</keyword>
<dbReference type="InterPro" id="IPR001251">
    <property type="entry name" value="CRAL-TRIO_dom"/>
</dbReference>
<dbReference type="GO" id="GO:0042360">
    <property type="term" value="P:vitamin E metabolic process"/>
    <property type="evidence" value="ECO:0007669"/>
    <property type="project" value="TreeGrafter"/>
</dbReference>
<evidence type="ECO:0000256" key="4">
    <source>
        <dbReference type="ARBA" id="ARBA00023121"/>
    </source>
</evidence>
<dbReference type="KEGG" id="vko:123020574"/>
<dbReference type="Ensembl" id="ENSVKKT00000004450.1">
    <property type="protein sequence ID" value="ENSVKKP00000004328.1"/>
    <property type="gene ID" value="ENSVKKG00000003234.1"/>
</dbReference>
<keyword evidence="2" id="KW-0813">Transport</keyword>
<dbReference type="GO" id="GO:0120013">
    <property type="term" value="F:lipid transfer activity"/>
    <property type="evidence" value="ECO:0007669"/>
    <property type="project" value="TreeGrafter"/>
</dbReference>
<dbReference type="InterPro" id="IPR036865">
    <property type="entry name" value="CRAL-TRIO_dom_sf"/>
</dbReference>
<gene>
    <name evidence="8" type="primary">TTPA</name>
</gene>
<comment type="subcellular location">
    <subcellularLocation>
        <location evidence="1">Cytoplasm</location>
    </subcellularLocation>
</comment>
<dbReference type="GO" id="GO:0008431">
    <property type="term" value="F:vitamin E binding"/>
    <property type="evidence" value="ECO:0007669"/>
    <property type="project" value="TreeGrafter"/>
</dbReference>
<dbReference type="FunFam" id="1.10.8.20:FF:000003">
    <property type="entry name" value="Alpha-tocopherol transfer protein"/>
    <property type="match status" value="1"/>
</dbReference>
<keyword evidence="3" id="KW-0963">Cytoplasm</keyword>
<dbReference type="CTD" id="7274"/>
<dbReference type="Gene3D" id="3.40.525.10">
    <property type="entry name" value="CRAL-TRIO lipid binding domain"/>
    <property type="match status" value="1"/>
</dbReference>
<dbReference type="GO" id="GO:0016020">
    <property type="term" value="C:membrane"/>
    <property type="evidence" value="ECO:0007669"/>
    <property type="project" value="TreeGrafter"/>
</dbReference>
<sequence>MSREDARPPQGNLSALPDDSPLVQRAVTALRRRAQEETLGPGQPDLSQAHLLRFLRARDFDEDLAWKLLKNYHKWRAECPEITADLRPHSVLSLLHAGYHGVLKERDPSGSKVLIYRIARWDPKMFTAFDVFRLSLITSELIVREVDTQRNGVKCIFDLQGWRFAHALQISPTVAKRIASVLTDSFPLKVRGIHLINEPLFFHPVFTLIKPFLSEKIKARIYMHGNNYTQSLQQHFPADILPEEYCGKAVSIEELCREWTDFITESADYLQSISLMCST</sequence>
<dbReference type="SUPFAM" id="SSF46938">
    <property type="entry name" value="CRAL/TRIO N-terminal domain"/>
    <property type="match status" value="1"/>
</dbReference>
<dbReference type="OMA" id="KQRVYMH"/>
<evidence type="ECO:0000256" key="3">
    <source>
        <dbReference type="ARBA" id="ARBA00022490"/>
    </source>
</evidence>
<dbReference type="GO" id="GO:1902936">
    <property type="term" value="F:phosphatidylinositol bisphosphate binding"/>
    <property type="evidence" value="ECO:0007669"/>
    <property type="project" value="TreeGrafter"/>
</dbReference>
<evidence type="ECO:0000256" key="6">
    <source>
        <dbReference type="ARBA" id="ARBA00072185"/>
    </source>
</evidence>
<evidence type="ECO:0000256" key="1">
    <source>
        <dbReference type="ARBA" id="ARBA00004496"/>
    </source>
</evidence>
<accession>A0A8D2IRW1</accession>
<dbReference type="OrthoDB" id="440711at2759"/>
<dbReference type="SUPFAM" id="SSF52087">
    <property type="entry name" value="CRAL/TRIO domain"/>
    <property type="match status" value="1"/>
</dbReference>
<dbReference type="PROSITE" id="PS50191">
    <property type="entry name" value="CRAL_TRIO"/>
    <property type="match status" value="1"/>
</dbReference>
<evidence type="ECO:0000313" key="8">
    <source>
        <dbReference type="Ensembl" id="ENSVKKP00000004328.1"/>
    </source>
</evidence>
<dbReference type="GO" id="GO:0005770">
    <property type="term" value="C:late endosome"/>
    <property type="evidence" value="ECO:0007669"/>
    <property type="project" value="TreeGrafter"/>
</dbReference>
<dbReference type="PANTHER" id="PTHR10174">
    <property type="entry name" value="ALPHA-TOCOPHEROL TRANSFER PROTEIN-RELATED"/>
    <property type="match status" value="1"/>
</dbReference>